<feature type="compositionally biased region" description="Basic and acidic residues" evidence="1">
    <location>
        <begin position="54"/>
        <end position="63"/>
    </location>
</feature>
<dbReference type="PROSITE" id="PS00028">
    <property type="entry name" value="ZINC_FINGER_C2H2_1"/>
    <property type="match status" value="1"/>
</dbReference>
<dbReference type="GeneID" id="104612643"/>
<evidence type="ECO:0000313" key="3">
    <source>
        <dbReference type="RefSeq" id="XP_010278450.1"/>
    </source>
</evidence>
<protein>
    <submittedName>
        <fullName evidence="3">Uncharacterized protein LOC104612643</fullName>
    </submittedName>
</protein>
<dbReference type="Proteomes" id="UP000189703">
    <property type="component" value="Unplaced"/>
</dbReference>
<keyword evidence="2" id="KW-1185">Reference proteome</keyword>
<evidence type="ECO:0000256" key="1">
    <source>
        <dbReference type="SAM" id="MobiDB-lite"/>
    </source>
</evidence>
<reference evidence="3" key="1">
    <citation type="submission" date="2025-08" db="UniProtKB">
        <authorList>
            <consortium name="RefSeq"/>
        </authorList>
    </citation>
    <scope>IDENTIFICATION</scope>
</reference>
<feature type="region of interest" description="Disordered" evidence="1">
    <location>
        <begin position="253"/>
        <end position="278"/>
    </location>
</feature>
<sequence length="794" mass="86586">MDGEAHTQIHPPENENENHVFRCHRCGWPFPNQHPSAKHRRAHKKVCGTLDGYRLSESERGDPESPTNTWSLKQCDPIESNENKDAGTEEDEFGDAVAESTNTVAALATASIEVEAATEPVEASGNNTEFLPIEALVITEDASGCTSALSPTIASSESNIQPVKIVMDNSKVCIGQETYNLQNEDSERVNLINNSVKVGDTEGEVGVKSDYEGSEVSEYPFKDIPATSVPGGSTAPLHIEKLKIAEDEKSCYSSTSPTQFEAPKAGLGKTVEDQNEKGEVNEDPLVEIGSAYETVECQNVKAEASEYPSKDITSTSISSNSTDSLLVETMEVTKDEKSCDSAMSPIKIETPRATPNETVEGQNEKTKVNTYLHADALNFNSTVSLLVEKLEITKDEKSCDLVRSPIEFEAPRAAPNETPEGQNEKAEANELSLADTSDFSGSLAASRATNMALEGSKDPMKLDIPLTSGNGELIEEKGNHNNDSIFKETHSCQLVSKKDEGFDVTSSAEQALKENLQQERGIADTVKDLCVVQKTDGSESKATTNELNNSVKKFDGGDPTNDNSVILQNGNDNNLLKHQFGSFDVAACRLGSMPNVAVDSSSLTDSLEGHCGSVSDRTLASTRDAMEEMNTPVQAQKANQKNIGTSIEHHNEMDIFEPPSFMTLVEPTKANYQKNIASGWFPSLNHIEHETKGRKKNEHIITEVTKSTGKPHGTLKNLLTEAKVKKYHKYSQDKQVNFTSSGNDTMYAVEVHDVKLDGRTELNRPQAFQENKREKNKTQGKASWASFLCCSSIS</sequence>
<dbReference type="PROSITE" id="PS50157">
    <property type="entry name" value="ZINC_FINGER_C2H2_2"/>
    <property type="match status" value="1"/>
</dbReference>
<accession>A0A1U8BN11</accession>
<dbReference type="AlphaFoldDB" id="A0A1U8BN11"/>
<proteinExistence type="predicted"/>
<dbReference type="OMA" id="NEHIITE"/>
<dbReference type="FunCoup" id="A0A1U8BN11">
    <property type="interactions" value="594"/>
</dbReference>
<dbReference type="PANTHER" id="PTHR35746">
    <property type="entry name" value="PENTATRICOPEPTIDE REPEAT (PPR) SUPERFAMILY PROTEIN"/>
    <property type="match status" value="1"/>
</dbReference>
<organism evidence="2 3">
    <name type="scientific">Nelumbo nucifera</name>
    <name type="common">Sacred lotus</name>
    <dbReference type="NCBI Taxonomy" id="4432"/>
    <lineage>
        <taxon>Eukaryota</taxon>
        <taxon>Viridiplantae</taxon>
        <taxon>Streptophyta</taxon>
        <taxon>Embryophyta</taxon>
        <taxon>Tracheophyta</taxon>
        <taxon>Spermatophyta</taxon>
        <taxon>Magnoliopsida</taxon>
        <taxon>Proteales</taxon>
        <taxon>Nelumbonaceae</taxon>
        <taxon>Nelumbo</taxon>
    </lineage>
</organism>
<dbReference type="RefSeq" id="XP_010278450.1">
    <property type="nucleotide sequence ID" value="XM_010280148.2"/>
</dbReference>
<dbReference type="PANTHER" id="PTHR35746:SF1">
    <property type="entry name" value="PENTATRICOPEPTIDE REPEAT (PPR) SUPERFAMILY PROTEIN"/>
    <property type="match status" value="1"/>
</dbReference>
<evidence type="ECO:0000313" key="2">
    <source>
        <dbReference type="Proteomes" id="UP000189703"/>
    </source>
</evidence>
<gene>
    <name evidence="3" type="primary">LOC104612643</name>
</gene>
<feature type="region of interest" description="Disordered" evidence="1">
    <location>
        <begin position="54"/>
        <end position="95"/>
    </location>
</feature>
<dbReference type="InterPro" id="IPR013087">
    <property type="entry name" value="Znf_C2H2_type"/>
</dbReference>
<dbReference type="OrthoDB" id="1939753at2759"/>
<dbReference type="eggNOG" id="KOG4197">
    <property type="taxonomic scope" value="Eukaryota"/>
</dbReference>
<name>A0A1U8BN11_NELNU</name>
<dbReference type="KEGG" id="nnu:104612643"/>
<feature type="region of interest" description="Disordered" evidence="1">
    <location>
        <begin position="408"/>
        <end position="435"/>
    </location>
</feature>